<evidence type="ECO:0000256" key="2">
    <source>
        <dbReference type="SAM" id="Phobius"/>
    </source>
</evidence>
<protein>
    <submittedName>
        <fullName evidence="3">Uncharacterized protein</fullName>
    </submittedName>
</protein>
<dbReference type="AlphaFoldDB" id="A0A4Y7T4V3"/>
<keyword evidence="2" id="KW-1133">Transmembrane helix</keyword>
<feature type="transmembrane region" description="Helical" evidence="2">
    <location>
        <begin position="191"/>
        <end position="210"/>
    </location>
</feature>
<comment type="caution">
    <text evidence="3">The sequence shown here is derived from an EMBL/GenBank/DDBJ whole genome shotgun (WGS) entry which is preliminary data.</text>
</comment>
<feature type="compositionally biased region" description="Basic and acidic residues" evidence="1">
    <location>
        <begin position="311"/>
        <end position="349"/>
    </location>
</feature>
<gene>
    <name evidence="3" type="ORF">FA13DRAFT_1735461</name>
</gene>
<evidence type="ECO:0000256" key="1">
    <source>
        <dbReference type="SAM" id="MobiDB-lite"/>
    </source>
</evidence>
<keyword evidence="2" id="KW-0812">Transmembrane</keyword>
<feature type="transmembrane region" description="Helical" evidence="2">
    <location>
        <begin position="231"/>
        <end position="248"/>
    </location>
</feature>
<keyword evidence="4" id="KW-1185">Reference proteome</keyword>
<feature type="transmembrane region" description="Helical" evidence="2">
    <location>
        <begin position="127"/>
        <end position="150"/>
    </location>
</feature>
<name>A0A4Y7T4V3_COPMI</name>
<feature type="transmembrane region" description="Helical" evidence="2">
    <location>
        <begin position="99"/>
        <end position="120"/>
    </location>
</feature>
<accession>A0A4Y7T4V3</accession>
<organism evidence="3 4">
    <name type="scientific">Coprinellus micaceus</name>
    <name type="common">Glistening ink-cap mushroom</name>
    <name type="synonym">Coprinus micaceus</name>
    <dbReference type="NCBI Taxonomy" id="71717"/>
    <lineage>
        <taxon>Eukaryota</taxon>
        <taxon>Fungi</taxon>
        <taxon>Dikarya</taxon>
        <taxon>Basidiomycota</taxon>
        <taxon>Agaricomycotina</taxon>
        <taxon>Agaricomycetes</taxon>
        <taxon>Agaricomycetidae</taxon>
        <taxon>Agaricales</taxon>
        <taxon>Agaricineae</taxon>
        <taxon>Psathyrellaceae</taxon>
        <taxon>Coprinellus</taxon>
    </lineage>
</organism>
<feature type="transmembrane region" description="Helical" evidence="2">
    <location>
        <begin position="260"/>
        <end position="281"/>
    </location>
</feature>
<dbReference type="Proteomes" id="UP000298030">
    <property type="component" value="Unassembled WGS sequence"/>
</dbReference>
<keyword evidence="2" id="KW-0472">Membrane</keyword>
<reference evidence="3 4" key="1">
    <citation type="journal article" date="2019" name="Nat. Ecol. Evol.">
        <title>Megaphylogeny resolves global patterns of mushroom evolution.</title>
        <authorList>
            <person name="Varga T."/>
            <person name="Krizsan K."/>
            <person name="Foldi C."/>
            <person name="Dima B."/>
            <person name="Sanchez-Garcia M."/>
            <person name="Sanchez-Ramirez S."/>
            <person name="Szollosi G.J."/>
            <person name="Szarkandi J.G."/>
            <person name="Papp V."/>
            <person name="Albert L."/>
            <person name="Andreopoulos W."/>
            <person name="Angelini C."/>
            <person name="Antonin V."/>
            <person name="Barry K.W."/>
            <person name="Bougher N.L."/>
            <person name="Buchanan P."/>
            <person name="Buyck B."/>
            <person name="Bense V."/>
            <person name="Catcheside P."/>
            <person name="Chovatia M."/>
            <person name="Cooper J."/>
            <person name="Damon W."/>
            <person name="Desjardin D."/>
            <person name="Finy P."/>
            <person name="Geml J."/>
            <person name="Haridas S."/>
            <person name="Hughes K."/>
            <person name="Justo A."/>
            <person name="Karasinski D."/>
            <person name="Kautmanova I."/>
            <person name="Kiss B."/>
            <person name="Kocsube S."/>
            <person name="Kotiranta H."/>
            <person name="LaButti K.M."/>
            <person name="Lechner B.E."/>
            <person name="Liimatainen K."/>
            <person name="Lipzen A."/>
            <person name="Lukacs Z."/>
            <person name="Mihaltcheva S."/>
            <person name="Morgado L.N."/>
            <person name="Niskanen T."/>
            <person name="Noordeloos M.E."/>
            <person name="Ohm R.A."/>
            <person name="Ortiz-Santana B."/>
            <person name="Ovrebo C."/>
            <person name="Racz N."/>
            <person name="Riley R."/>
            <person name="Savchenko A."/>
            <person name="Shiryaev A."/>
            <person name="Soop K."/>
            <person name="Spirin V."/>
            <person name="Szebenyi C."/>
            <person name="Tomsovsky M."/>
            <person name="Tulloss R.E."/>
            <person name="Uehling J."/>
            <person name="Grigoriev I.V."/>
            <person name="Vagvolgyi C."/>
            <person name="Papp T."/>
            <person name="Martin F.M."/>
            <person name="Miettinen O."/>
            <person name="Hibbett D.S."/>
            <person name="Nagy L.G."/>
        </authorList>
    </citation>
    <scope>NUCLEOTIDE SEQUENCE [LARGE SCALE GENOMIC DNA]</scope>
    <source>
        <strain evidence="3 4">FP101781</strain>
    </source>
</reference>
<proteinExistence type="predicted"/>
<dbReference type="EMBL" id="QPFP01000031">
    <property type="protein sequence ID" value="TEB28632.1"/>
    <property type="molecule type" value="Genomic_DNA"/>
</dbReference>
<feature type="region of interest" description="Disordered" evidence="1">
    <location>
        <begin position="300"/>
        <end position="349"/>
    </location>
</feature>
<sequence>MATTPEEQIAALANAVGMWRMQEYIVIPFYCVYVYYVLTTIAEEVSIVLPQKWNRGKMLYMVIRHGLLVYIALQLAREYRNYFTISPMSCKGMLILYDVIYYIVVLACDFSLGLCLGALLRTRALYLAAMVILSCGIPTVNAVISLISIIQYRAEPVNAIFAELGYPCYVTSSEEWADKTTGFLGRDIRSYVNLATTTLLATLGAITLVVRYKGHGGHLVQVIRRDGGLHYLSLLAIRMTLAILRTPAVMLTSEVDASPLYLVAVMGDVIVVPILAQRLLINLRKIDYMGSEPVASKLLFAPPAPGSEGDTEWHPDSIEMEEERSGPRHREPKGGESKTDGEVEAGNKA</sequence>
<feature type="transmembrane region" description="Helical" evidence="2">
    <location>
        <begin position="61"/>
        <end position="79"/>
    </location>
</feature>
<evidence type="ECO:0000313" key="3">
    <source>
        <dbReference type="EMBL" id="TEB28632.1"/>
    </source>
</evidence>
<feature type="transmembrane region" description="Helical" evidence="2">
    <location>
        <begin position="27"/>
        <end position="49"/>
    </location>
</feature>
<evidence type="ECO:0000313" key="4">
    <source>
        <dbReference type="Proteomes" id="UP000298030"/>
    </source>
</evidence>